<dbReference type="GO" id="GO:0008061">
    <property type="term" value="F:chitin binding"/>
    <property type="evidence" value="ECO:0007669"/>
    <property type="project" value="UniProtKB-KW"/>
</dbReference>
<proteinExistence type="predicted"/>
<dbReference type="Pfam" id="PF01607">
    <property type="entry name" value="CBM_14"/>
    <property type="match status" value="2"/>
</dbReference>
<keyword evidence="2 6" id="KW-0732">Signal</keyword>
<keyword evidence="1" id="KW-0147">Chitin-binding</keyword>
<name>A0AAN8JZ44_PATCE</name>
<comment type="caution">
    <text evidence="8">The sequence shown here is derived from an EMBL/GenBank/DDBJ whole genome shotgun (WGS) entry which is preliminary data.</text>
</comment>
<evidence type="ECO:0000256" key="6">
    <source>
        <dbReference type="SAM" id="SignalP"/>
    </source>
</evidence>
<evidence type="ECO:0000256" key="2">
    <source>
        <dbReference type="ARBA" id="ARBA00022729"/>
    </source>
</evidence>
<dbReference type="PROSITE" id="PS50940">
    <property type="entry name" value="CHIT_BIND_II"/>
    <property type="match status" value="2"/>
</dbReference>
<dbReference type="SUPFAM" id="SSF57625">
    <property type="entry name" value="Invertebrate chitin-binding proteins"/>
    <property type="match status" value="2"/>
</dbReference>
<protein>
    <recommendedName>
        <fullName evidence="7">Chitin-binding type-2 domain-containing protein</fullName>
    </recommendedName>
</protein>
<keyword evidence="3" id="KW-0677">Repeat</keyword>
<dbReference type="InterPro" id="IPR036508">
    <property type="entry name" value="Chitin-bd_dom_sf"/>
</dbReference>
<dbReference type="AlphaFoldDB" id="A0AAN8JZ44"/>
<dbReference type="EMBL" id="JAZGQO010000003">
    <property type="protein sequence ID" value="KAK6188864.1"/>
    <property type="molecule type" value="Genomic_DNA"/>
</dbReference>
<evidence type="ECO:0000256" key="5">
    <source>
        <dbReference type="ARBA" id="ARBA00023180"/>
    </source>
</evidence>
<evidence type="ECO:0000259" key="7">
    <source>
        <dbReference type="PROSITE" id="PS50940"/>
    </source>
</evidence>
<feature type="domain" description="Chitin-binding type-2" evidence="7">
    <location>
        <begin position="86"/>
        <end position="139"/>
    </location>
</feature>
<keyword evidence="9" id="KW-1185">Reference proteome</keyword>
<evidence type="ECO:0000313" key="8">
    <source>
        <dbReference type="EMBL" id="KAK6188864.1"/>
    </source>
</evidence>
<accession>A0AAN8JZ44</accession>
<dbReference type="Proteomes" id="UP001347796">
    <property type="component" value="Unassembled WGS sequence"/>
</dbReference>
<gene>
    <name evidence="8" type="ORF">SNE40_004954</name>
</gene>
<keyword evidence="4" id="KW-1015">Disulfide bond</keyword>
<dbReference type="SMART" id="SM00494">
    <property type="entry name" value="ChtBD2"/>
    <property type="match status" value="2"/>
</dbReference>
<dbReference type="PANTHER" id="PTHR23301">
    <property type="entry name" value="CHITIN BINDING PERITROPHIN-A"/>
    <property type="match status" value="1"/>
</dbReference>
<evidence type="ECO:0000313" key="9">
    <source>
        <dbReference type="Proteomes" id="UP001347796"/>
    </source>
</evidence>
<dbReference type="PANTHER" id="PTHR23301:SF0">
    <property type="entry name" value="CHITIN-BINDING TYPE-2 DOMAIN-CONTAINING PROTEIN-RELATED"/>
    <property type="match status" value="1"/>
</dbReference>
<feature type="chain" id="PRO_5043036236" description="Chitin-binding type-2 domain-containing protein" evidence="6">
    <location>
        <begin position="23"/>
        <end position="140"/>
    </location>
</feature>
<evidence type="ECO:0000256" key="1">
    <source>
        <dbReference type="ARBA" id="ARBA00022669"/>
    </source>
</evidence>
<evidence type="ECO:0000256" key="4">
    <source>
        <dbReference type="ARBA" id="ARBA00023157"/>
    </source>
</evidence>
<feature type="domain" description="Chitin-binding type-2" evidence="7">
    <location>
        <begin position="22"/>
        <end position="77"/>
    </location>
</feature>
<dbReference type="GO" id="GO:0005576">
    <property type="term" value="C:extracellular region"/>
    <property type="evidence" value="ECO:0007669"/>
    <property type="project" value="InterPro"/>
</dbReference>
<dbReference type="InterPro" id="IPR002557">
    <property type="entry name" value="Chitin-bd_dom"/>
</dbReference>
<dbReference type="InterPro" id="IPR051940">
    <property type="entry name" value="Chitin_bind-dev_reg"/>
</dbReference>
<feature type="signal peptide" evidence="6">
    <location>
        <begin position="1"/>
        <end position="22"/>
    </location>
</feature>
<organism evidence="8 9">
    <name type="scientific">Patella caerulea</name>
    <name type="common">Rayed Mediterranean limpet</name>
    <dbReference type="NCBI Taxonomy" id="87958"/>
    <lineage>
        <taxon>Eukaryota</taxon>
        <taxon>Metazoa</taxon>
        <taxon>Spiralia</taxon>
        <taxon>Lophotrochozoa</taxon>
        <taxon>Mollusca</taxon>
        <taxon>Gastropoda</taxon>
        <taxon>Patellogastropoda</taxon>
        <taxon>Patelloidea</taxon>
        <taxon>Patellidae</taxon>
        <taxon>Patella</taxon>
    </lineage>
</organism>
<keyword evidence="5" id="KW-0325">Glycoprotein</keyword>
<evidence type="ECO:0000256" key="3">
    <source>
        <dbReference type="ARBA" id="ARBA00022737"/>
    </source>
</evidence>
<reference evidence="8 9" key="1">
    <citation type="submission" date="2024-01" db="EMBL/GenBank/DDBJ databases">
        <title>The genome of the rayed Mediterranean limpet Patella caerulea (Linnaeus, 1758).</title>
        <authorList>
            <person name="Anh-Thu Weber A."/>
            <person name="Halstead-Nussloch G."/>
        </authorList>
    </citation>
    <scope>NUCLEOTIDE SEQUENCE [LARGE SCALE GENOMIC DNA]</scope>
    <source>
        <strain evidence="8">AATW-2023a</strain>
        <tissue evidence="8">Whole specimen</tissue>
    </source>
</reference>
<sequence>MYMSIINALVVVLLISVDLSLSEECHTGEYRFLSHADCSKFEICADGYTTVSSCSTGFHWSVSQNTCTNPEDAGCNSTIQGSPDNSTECIVGEYGFRRHPDCDKFQVCINGVLTAQNCDDGLHWSENHNKCLSPAIAKCC</sequence>
<dbReference type="Gene3D" id="2.170.140.10">
    <property type="entry name" value="Chitin binding domain"/>
    <property type="match status" value="2"/>
</dbReference>